<comment type="caution">
    <text evidence="1">The sequence shown here is derived from an EMBL/GenBank/DDBJ whole genome shotgun (WGS) entry which is preliminary data.</text>
</comment>
<dbReference type="AlphaFoldDB" id="A0A0F9JXU5"/>
<accession>A0A0F9JXU5</accession>
<dbReference type="EMBL" id="LAZR01016612">
    <property type="protein sequence ID" value="KKM03743.1"/>
    <property type="molecule type" value="Genomic_DNA"/>
</dbReference>
<name>A0A0F9JXU5_9ZZZZ</name>
<gene>
    <name evidence="1" type="ORF">LCGC14_1771360</name>
</gene>
<sequence>MESLYSTKEEWVDKNIFLYGDVVYSKYAIRKILKSKNKLSLFFRIKPHLYLNKRYPEMLGMLIPMFEAERMLGIISNSFEEALEKGGASIFYNIYSELDIRMGKKYLDFKSYKTRGLISKLCLNDFIRGIFYNLIRSLEGRMIRFIFYKTKLSEKRKNTITKILLGKKIPDYKKLLLSKYVVEIHDISDDIDKPREYKDYIKRIVKKGLLKENGTNS</sequence>
<protein>
    <submittedName>
        <fullName evidence="1">Uncharacterized protein</fullName>
    </submittedName>
</protein>
<proteinExistence type="predicted"/>
<evidence type="ECO:0000313" key="1">
    <source>
        <dbReference type="EMBL" id="KKM03743.1"/>
    </source>
</evidence>
<reference evidence="1" key="1">
    <citation type="journal article" date="2015" name="Nature">
        <title>Complex archaea that bridge the gap between prokaryotes and eukaryotes.</title>
        <authorList>
            <person name="Spang A."/>
            <person name="Saw J.H."/>
            <person name="Jorgensen S.L."/>
            <person name="Zaremba-Niedzwiedzka K."/>
            <person name="Martijn J."/>
            <person name="Lind A.E."/>
            <person name="van Eijk R."/>
            <person name="Schleper C."/>
            <person name="Guy L."/>
            <person name="Ettema T.J."/>
        </authorList>
    </citation>
    <scope>NUCLEOTIDE SEQUENCE</scope>
</reference>
<organism evidence="1">
    <name type="scientific">marine sediment metagenome</name>
    <dbReference type="NCBI Taxonomy" id="412755"/>
    <lineage>
        <taxon>unclassified sequences</taxon>
        <taxon>metagenomes</taxon>
        <taxon>ecological metagenomes</taxon>
    </lineage>
</organism>